<gene>
    <name evidence="2" type="ORF">FAM18172_00386</name>
</gene>
<reference evidence="2 3" key="1">
    <citation type="journal article" date="2018" name="Front. Microbiol.">
        <title>Conversion of Methionine to Cysteine in Lactobacillus paracasei Depends on the Highly Mobile cysK-ctl-cysE Gene Cluster.</title>
        <authorList>
            <person name="Wuthrich D."/>
            <person name="Irmler S."/>
            <person name="Berthoud H."/>
            <person name="Guggenbuhl B."/>
            <person name="Eugster E."/>
            <person name="Bruggmann R."/>
        </authorList>
    </citation>
    <scope>NUCLEOTIDE SEQUENCE [LARGE SCALE GENOMIC DNA]</scope>
    <source>
        <strain evidence="2 3">FAM18172</strain>
    </source>
</reference>
<comment type="caution">
    <text evidence="2">The sequence shown here is derived from an EMBL/GenBank/DDBJ whole genome shotgun (WGS) entry which is preliminary data.</text>
</comment>
<sequence length="207" mass="23408">MEMQQLILAGIPGFLTFIWLDKLDAIHFDLPARQADRTIALILISMLNAAGGLAIYQQIWGTVGHSFWSEFGLFVVTLILSVPLAFTYYFLIKLGNSCLIWIQEQFHVATVLPGSPLVEALKNKEYSEEKLVIIFDFNDKLISSGYANRLPGSDDPTQQIGLMTYGQDWTVKLAQKKYDESPQNSEQIIDFDRQLKIYIIGINLDVS</sequence>
<keyword evidence="1" id="KW-0472">Membrane</keyword>
<feature type="transmembrane region" description="Helical" evidence="1">
    <location>
        <begin position="38"/>
        <end position="59"/>
    </location>
</feature>
<accession>A0A422MDY6</accession>
<dbReference type="RefSeq" id="WP_114685558.1">
    <property type="nucleotide sequence ID" value="NZ_JBDGMR010000042.1"/>
</dbReference>
<evidence type="ECO:0000313" key="2">
    <source>
        <dbReference type="EMBL" id="RND88522.1"/>
    </source>
</evidence>
<keyword evidence="1" id="KW-0812">Transmembrane</keyword>
<dbReference type="AlphaFoldDB" id="A0A422MDY6"/>
<evidence type="ECO:0000313" key="3">
    <source>
        <dbReference type="Proteomes" id="UP000285532"/>
    </source>
</evidence>
<dbReference type="EMBL" id="LKFU01000021">
    <property type="protein sequence ID" value="RND88522.1"/>
    <property type="molecule type" value="Genomic_DNA"/>
</dbReference>
<keyword evidence="1" id="KW-1133">Transmembrane helix</keyword>
<organism evidence="2 3">
    <name type="scientific">Lacticaseibacillus paracasei</name>
    <name type="common">Lactobacillus paracasei</name>
    <dbReference type="NCBI Taxonomy" id="1597"/>
    <lineage>
        <taxon>Bacteria</taxon>
        <taxon>Bacillati</taxon>
        <taxon>Bacillota</taxon>
        <taxon>Bacilli</taxon>
        <taxon>Lactobacillales</taxon>
        <taxon>Lactobacillaceae</taxon>
        <taxon>Lacticaseibacillus</taxon>
    </lineage>
</organism>
<proteinExistence type="predicted"/>
<dbReference type="Proteomes" id="UP000285532">
    <property type="component" value="Unassembled WGS sequence"/>
</dbReference>
<evidence type="ECO:0000256" key="1">
    <source>
        <dbReference type="SAM" id="Phobius"/>
    </source>
</evidence>
<name>A0A422MDY6_LACPA</name>
<feature type="transmembrane region" description="Helical" evidence="1">
    <location>
        <begin position="71"/>
        <end position="91"/>
    </location>
</feature>
<protein>
    <submittedName>
        <fullName evidence="2">Uncharacterized protein</fullName>
    </submittedName>
</protein>